<dbReference type="GO" id="GO:0032040">
    <property type="term" value="C:small-subunit processome"/>
    <property type="evidence" value="ECO:0007669"/>
    <property type="project" value="TreeGrafter"/>
</dbReference>
<dbReference type="PANTHER" id="PTHR10335">
    <property type="entry name" value="RRNA 2-O-METHYLTRANSFERASE FIBRILLARIN"/>
    <property type="match status" value="1"/>
</dbReference>
<evidence type="ECO:0000313" key="10">
    <source>
        <dbReference type="WBParaSite" id="ALUE_0000180001-mRNA-1"/>
    </source>
</evidence>
<keyword evidence="3" id="KW-0698">rRNA processing</keyword>
<reference evidence="10" key="1">
    <citation type="submission" date="2017-02" db="UniProtKB">
        <authorList>
            <consortium name="WormBaseParasite"/>
        </authorList>
    </citation>
    <scope>IDENTIFICATION</scope>
</reference>
<comment type="catalytic activity">
    <reaction evidence="8">
        <text>L-glutaminyl-[histone H2A] + S-adenosyl-L-methionine = N(5)-methyl-L-glutaminyl-[histone H2A] + S-adenosyl-L-homocysteine + H(+)</text>
        <dbReference type="Rhea" id="RHEA:50904"/>
        <dbReference type="Rhea" id="RHEA-COMP:12837"/>
        <dbReference type="Rhea" id="RHEA-COMP:12839"/>
        <dbReference type="ChEBI" id="CHEBI:15378"/>
        <dbReference type="ChEBI" id="CHEBI:30011"/>
        <dbReference type="ChEBI" id="CHEBI:57856"/>
        <dbReference type="ChEBI" id="CHEBI:59789"/>
        <dbReference type="ChEBI" id="CHEBI:61891"/>
    </reaction>
</comment>
<comment type="similarity">
    <text evidence="1">Belongs to the methyltransferase superfamily. Fibrillarin family.</text>
</comment>
<dbReference type="InterPro" id="IPR029063">
    <property type="entry name" value="SAM-dependent_MTases_sf"/>
</dbReference>
<keyword evidence="5" id="KW-0808">Transferase</keyword>
<dbReference type="WBParaSite" id="ALUE_0000180001-mRNA-1">
    <property type="protein sequence ID" value="ALUE_0000180001-mRNA-1"/>
    <property type="gene ID" value="ALUE_0000180001"/>
</dbReference>
<evidence type="ECO:0000256" key="1">
    <source>
        <dbReference type="ARBA" id="ARBA00010632"/>
    </source>
</evidence>
<protein>
    <recommendedName>
        <fullName evidence="2">rRNA 2'-O-methyltransferase fibrillarin</fullName>
    </recommendedName>
    <alternativeName>
        <fullName evidence="7">Histone-glutamine methyltransferase</fullName>
    </alternativeName>
</protein>
<evidence type="ECO:0000256" key="5">
    <source>
        <dbReference type="ARBA" id="ARBA00022679"/>
    </source>
</evidence>
<dbReference type="GO" id="GO:0000494">
    <property type="term" value="P:box C/D sno(s)RNA 3'-end processing"/>
    <property type="evidence" value="ECO:0007669"/>
    <property type="project" value="TreeGrafter"/>
</dbReference>
<organism evidence="9 10">
    <name type="scientific">Ascaris lumbricoides</name>
    <name type="common">Giant roundworm</name>
    <dbReference type="NCBI Taxonomy" id="6252"/>
    <lineage>
        <taxon>Eukaryota</taxon>
        <taxon>Metazoa</taxon>
        <taxon>Ecdysozoa</taxon>
        <taxon>Nematoda</taxon>
        <taxon>Chromadorea</taxon>
        <taxon>Rhabditida</taxon>
        <taxon>Spirurina</taxon>
        <taxon>Ascaridomorpha</taxon>
        <taxon>Ascaridoidea</taxon>
        <taxon>Ascarididae</taxon>
        <taxon>Ascaris</taxon>
    </lineage>
</organism>
<dbReference type="SUPFAM" id="SSF53335">
    <property type="entry name" value="S-adenosyl-L-methionine-dependent methyltransferases"/>
    <property type="match status" value="1"/>
</dbReference>
<dbReference type="Proteomes" id="UP000036681">
    <property type="component" value="Unplaced"/>
</dbReference>
<name>A0A0M3HJV5_ASCLU</name>
<dbReference type="PANTHER" id="PTHR10335:SF17">
    <property type="entry name" value="FIBRILLARIN"/>
    <property type="match status" value="1"/>
</dbReference>
<proteinExistence type="inferred from homology"/>
<dbReference type="Gene3D" id="3.40.50.150">
    <property type="entry name" value="Vaccinia Virus protein VP39"/>
    <property type="match status" value="1"/>
</dbReference>
<dbReference type="GO" id="GO:0015030">
    <property type="term" value="C:Cajal body"/>
    <property type="evidence" value="ECO:0007669"/>
    <property type="project" value="TreeGrafter"/>
</dbReference>
<dbReference type="InterPro" id="IPR000692">
    <property type="entry name" value="Fibrillarin"/>
</dbReference>
<accession>A0A0M3HJV5</accession>
<dbReference type="GO" id="GO:0008649">
    <property type="term" value="F:rRNA methyltransferase activity"/>
    <property type="evidence" value="ECO:0007669"/>
    <property type="project" value="TreeGrafter"/>
</dbReference>
<evidence type="ECO:0000256" key="2">
    <source>
        <dbReference type="ARBA" id="ARBA00015190"/>
    </source>
</evidence>
<evidence type="ECO:0000256" key="4">
    <source>
        <dbReference type="ARBA" id="ARBA00022603"/>
    </source>
</evidence>
<dbReference type="GO" id="GO:1990259">
    <property type="term" value="F:histone H2AQ104 methyltransferase activity"/>
    <property type="evidence" value="ECO:0007669"/>
    <property type="project" value="TreeGrafter"/>
</dbReference>
<evidence type="ECO:0000256" key="6">
    <source>
        <dbReference type="ARBA" id="ARBA00022884"/>
    </source>
</evidence>
<dbReference type="Pfam" id="PF01269">
    <property type="entry name" value="Fibrillarin"/>
    <property type="match status" value="1"/>
</dbReference>
<evidence type="ECO:0000256" key="3">
    <source>
        <dbReference type="ARBA" id="ARBA00022552"/>
    </source>
</evidence>
<dbReference type="GO" id="GO:0003723">
    <property type="term" value="F:RNA binding"/>
    <property type="evidence" value="ECO:0007669"/>
    <property type="project" value="UniProtKB-KW"/>
</dbReference>
<evidence type="ECO:0000313" key="9">
    <source>
        <dbReference type="Proteomes" id="UP000036681"/>
    </source>
</evidence>
<keyword evidence="9" id="KW-1185">Reference proteome</keyword>
<dbReference type="AlphaFoldDB" id="A0A0M3HJV5"/>
<dbReference type="GO" id="GO:0031428">
    <property type="term" value="C:box C/D methylation guide snoRNP complex"/>
    <property type="evidence" value="ECO:0007669"/>
    <property type="project" value="TreeGrafter"/>
</dbReference>
<keyword evidence="4" id="KW-0489">Methyltransferase</keyword>
<keyword evidence="6" id="KW-0694">RNA-binding</keyword>
<evidence type="ECO:0000256" key="8">
    <source>
        <dbReference type="ARBA" id="ARBA00047568"/>
    </source>
</evidence>
<sequence>MMGGLDHVHITPGTKLLYLGAASGTTVSHCSDIVGPDNLHIEVLNGNSRESENSVDYSSCLEEGGLSPPMVIASTLGSTTEH</sequence>
<evidence type="ECO:0000256" key="7">
    <source>
        <dbReference type="ARBA" id="ARBA00032245"/>
    </source>
</evidence>